<protein>
    <submittedName>
        <fullName evidence="3">Type-F conjugative transfer system pilin assembly protein TrbC</fullName>
    </submittedName>
</protein>
<dbReference type="RefSeq" id="WP_279996615.1">
    <property type="nucleotide sequence ID" value="NZ_JAOCDZ010000018.1"/>
</dbReference>
<comment type="caution">
    <text evidence="3">The sequence shown here is derived from an EMBL/GenBank/DDBJ whole genome shotgun (WGS) entry which is preliminary data.</text>
</comment>
<keyword evidence="1" id="KW-0175">Coiled coil</keyword>
<sequence>MPAIQLEMPGAADMNATTESFRRATQEALRQEGTKLAPSLKNFDAPASAAERQRYRSDVEEARARVQGLDKAIADFERAQGRAMGMAQGEGGHGAVPENALIVFVSFSMPESVLENLAAQAKEAGATLVLRGMKEGRLSSTQTAAASVNPAGATWEINPNLFSMFNVTTVPTVVLTGAASALEEGCPEGASSSCSPRSLYGKVEGDLSIVAALDVMQRRSSSPAVADAARTWRSAILTQREAAAPPGGQR</sequence>
<dbReference type="NCBIfam" id="TIGR02742">
    <property type="entry name" value="TrbC_Ftype"/>
    <property type="match status" value="1"/>
</dbReference>
<organism evidence="3 4">
    <name type="scientific">Achromobacter spanius</name>
    <dbReference type="NCBI Taxonomy" id="217203"/>
    <lineage>
        <taxon>Bacteria</taxon>
        <taxon>Pseudomonadati</taxon>
        <taxon>Pseudomonadota</taxon>
        <taxon>Betaproteobacteria</taxon>
        <taxon>Burkholderiales</taxon>
        <taxon>Alcaligenaceae</taxon>
        <taxon>Achromobacter</taxon>
    </lineage>
</organism>
<dbReference type="Proteomes" id="UP001161094">
    <property type="component" value="Unassembled WGS sequence"/>
</dbReference>
<dbReference type="AlphaFoldDB" id="A0AA42LSC4"/>
<reference evidence="3" key="1">
    <citation type="submission" date="2022-09" db="EMBL/GenBank/DDBJ databases">
        <title>Intensive care unit water sources are persistently colonized with multi-drug resistant bacteria and are the site of extensive horizontal gene transfer of antibiotic resistance genes.</title>
        <authorList>
            <person name="Diorio-Toth L."/>
        </authorList>
    </citation>
    <scope>NUCLEOTIDE SEQUENCE</scope>
    <source>
        <strain evidence="3">GD03843</strain>
    </source>
</reference>
<gene>
    <name evidence="3" type="primary">trbC</name>
    <name evidence="3" type="ORF">N5D93_22630</name>
</gene>
<feature type="coiled-coil region" evidence="1">
    <location>
        <begin position="52"/>
        <end position="79"/>
    </location>
</feature>
<dbReference type="Pfam" id="PF09673">
    <property type="entry name" value="TrbC_Ftype"/>
    <property type="match status" value="1"/>
</dbReference>
<proteinExistence type="predicted"/>
<feature type="compositionally biased region" description="Basic and acidic residues" evidence="2">
    <location>
        <begin position="20"/>
        <end position="33"/>
    </location>
</feature>
<evidence type="ECO:0000256" key="1">
    <source>
        <dbReference type="SAM" id="Coils"/>
    </source>
</evidence>
<evidence type="ECO:0000313" key="3">
    <source>
        <dbReference type="EMBL" id="MDH0738631.1"/>
    </source>
</evidence>
<feature type="region of interest" description="Disordered" evidence="2">
    <location>
        <begin position="1"/>
        <end position="40"/>
    </location>
</feature>
<dbReference type="EMBL" id="JAOCDZ010000018">
    <property type="protein sequence ID" value="MDH0738631.1"/>
    <property type="molecule type" value="Genomic_DNA"/>
</dbReference>
<evidence type="ECO:0000256" key="2">
    <source>
        <dbReference type="SAM" id="MobiDB-lite"/>
    </source>
</evidence>
<name>A0AA42LSC4_9BURK</name>
<dbReference type="InterPro" id="IPR014113">
    <property type="entry name" value="T4SS_TrbC_subgr"/>
</dbReference>
<evidence type="ECO:0000313" key="4">
    <source>
        <dbReference type="Proteomes" id="UP001161094"/>
    </source>
</evidence>
<dbReference type="InterPro" id="IPR019106">
    <property type="entry name" value="T4SS_TrbC"/>
</dbReference>
<accession>A0AA42LSC4</accession>